<reference evidence="2" key="1">
    <citation type="submission" date="1992-10" db="EMBL/GenBank/DDBJ databases">
        <authorList>
            <person name="Xia X.J."/>
        </authorList>
    </citation>
    <scope>NUCLEOTIDE SEQUENCE</scope>
    <source>
        <strain evidence="2">Lethbridge</strain>
    </source>
</reference>
<evidence type="ECO:0000256" key="1">
    <source>
        <dbReference type="SAM" id="MobiDB-lite"/>
    </source>
</evidence>
<dbReference type="AlphaFoldDB" id="Q39285"/>
<dbReference type="EMBL" id="X68786">
    <property type="protein sequence ID" value="CAA48682.1"/>
    <property type="molecule type" value="Genomic_DNA"/>
</dbReference>
<name>Q39285_BRAJU</name>
<feature type="compositionally biased region" description="Basic and acidic residues" evidence="1">
    <location>
        <begin position="103"/>
        <end position="114"/>
    </location>
</feature>
<evidence type="ECO:0000313" key="2">
    <source>
        <dbReference type="EMBL" id="CAA48682.1"/>
    </source>
</evidence>
<sequence>MPSLVKAKHDQTVNFFSRYNSYAWSIPSVRYGHGTDLYGPVRTVLPKANPSPLLHITTSSTLNNSPHIPQLISTLPLKLDHVEQVKLGRIMSSSSLKTSTGKTHWDKTLMREKE</sequence>
<organism evidence="2">
    <name type="scientific">Brassica juncea</name>
    <name type="common">Indian mustard</name>
    <name type="synonym">Sinapis juncea</name>
    <dbReference type="NCBI Taxonomy" id="3707"/>
    <lineage>
        <taxon>Eukaryota</taxon>
        <taxon>Viridiplantae</taxon>
        <taxon>Streptophyta</taxon>
        <taxon>Embryophyta</taxon>
        <taxon>Tracheophyta</taxon>
        <taxon>Spermatophyta</taxon>
        <taxon>Magnoliopsida</taxon>
        <taxon>eudicotyledons</taxon>
        <taxon>Gunneridae</taxon>
        <taxon>Pentapetalae</taxon>
        <taxon>rosids</taxon>
        <taxon>malvids</taxon>
        <taxon>Brassicales</taxon>
        <taxon>Brassicaceae</taxon>
        <taxon>Brassiceae</taxon>
        <taxon>Brassica</taxon>
    </lineage>
</organism>
<feature type="region of interest" description="Disordered" evidence="1">
    <location>
        <begin position="95"/>
        <end position="114"/>
    </location>
</feature>
<protein>
    <submittedName>
        <fullName evidence="2">Xle7-2EB protein</fullName>
    </submittedName>
</protein>
<gene>
    <name evidence="2" type="primary">Xle7-2EB</name>
</gene>
<proteinExistence type="predicted"/>
<accession>Q39285</accession>